<sequence>MGPNNSVEQEGWGLLNCDAPIDRVAVVCAALVIFANRTIEAGEELGFPRHPKILDSKKAGTDYAQVRGSTTTDTSRSGNGVLLGGCGVVVAPPLAGMSRCTTDAPKYVIRRELATRLGRAQTYRNCEWRNLMGPNNSKRGGVAESLSLRQQDYLEQTFSYTRRHPKMLNLSAAPRYAFTKSGQGDLIPSTGRRLGKKATAAIQAADTKDSYVGSSRGVRAAQSNCGTQQDCKKVYTPDAPEYNSKPVCTIANAPEW</sequence>
<proteinExistence type="predicted"/>
<protein>
    <submittedName>
        <fullName evidence="1">Uncharacterized protein</fullName>
    </submittedName>
</protein>
<organism evidence="1 2">
    <name type="scientific">Sphaerosporella brunnea</name>
    <dbReference type="NCBI Taxonomy" id="1250544"/>
    <lineage>
        <taxon>Eukaryota</taxon>
        <taxon>Fungi</taxon>
        <taxon>Dikarya</taxon>
        <taxon>Ascomycota</taxon>
        <taxon>Pezizomycotina</taxon>
        <taxon>Pezizomycetes</taxon>
        <taxon>Pezizales</taxon>
        <taxon>Pyronemataceae</taxon>
        <taxon>Sphaerosporella</taxon>
    </lineage>
</organism>
<comment type="caution">
    <text evidence="1">The sequence shown here is derived from an EMBL/GenBank/DDBJ whole genome shotgun (WGS) entry which is preliminary data.</text>
</comment>
<evidence type="ECO:0000313" key="2">
    <source>
        <dbReference type="Proteomes" id="UP000326924"/>
    </source>
</evidence>
<dbReference type="Proteomes" id="UP000326924">
    <property type="component" value="Unassembled WGS sequence"/>
</dbReference>
<dbReference type="AlphaFoldDB" id="A0A5J5EVT2"/>
<evidence type="ECO:0000313" key="1">
    <source>
        <dbReference type="EMBL" id="KAA8905676.1"/>
    </source>
</evidence>
<accession>A0A5J5EVT2</accession>
<dbReference type="OrthoDB" id="308383at2759"/>
<reference evidence="1 2" key="1">
    <citation type="submission" date="2019-09" db="EMBL/GenBank/DDBJ databases">
        <title>Draft genome of the ectomycorrhizal ascomycete Sphaerosporella brunnea.</title>
        <authorList>
            <consortium name="DOE Joint Genome Institute"/>
            <person name="Benucci G.M."/>
            <person name="Marozzi G."/>
            <person name="Antonielli L."/>
            <person name="Sanchez S."/>
            <person name="Marco P."/>
            <person name="Wang X."/>
            <person name="Falini L.B."/>
            <person name="Barry K."/>
            <person name="Haridas S."/>
            <person name="Lipzen A."/>
            <person name="Labutti K."/>
            <person name="Grigoriev I.V."/>
            <person name="Murat C."/>
            <person name="Martin F."/>
            <person name="Albertini E."/>
            <person name="Donnini D."/>
            <person name="Bonito G."/>
        </authorList>
    </citation>
    <scope>NUCLEOTIDE SEQUENCE [LARGE SCALE GENOMIC DNA]</scope>
    <source>
        <strain evidence="1 2">Sb_GMNB300</strain>
    </source>
</reference>
<keyword evidence="2" id="KW-1185">Reference proteome</keyword>
<dbReference type="InParanoid" id="A0A5J5EVT2"/>
<gene>
    <name evidence="1" type="ORF">FN846DRAFT_907345</name>
</gene>
<dbReference type="EMBL" id="VXIS01000097">
    <property type="protein sequence ID" value="KAA8905676.1"/>
    <property type="molecule type" value="Genomic_DNA"/>
</dbReference>
<name>A0A5J5EVT2_9PEZI</name>